<keyword evidence="3" id="KW-1185">Reference proteome</keyword>
<evidence type="ECO:0000256" key="1">
    <source>
        <dbReference type="SAM" id="MobiDB-lite"/>
    </source>
</evidence>
<proteinExistence type="predicted"/>
<name>A0AAD7G6H6_MYCRO</name>
<organism evidence="2 3">
    <name type="scientific">Mycena rosella</name>
    <name type="common">Pink bonnet</name>
    <name type="synonym">Agaricus rosellus</name>
    <dbReference type="NCBI Taxonomy" id="1033263"/>
    <lineage>
        <taxon>Eukaryota</taxon>
        <taxon>Fungi</taxon>
        <taxon>Dikarya</taxon>
        <taxon>Basidiomycota</taxon>
        <taxon>Agaricomycotina</taxon>
        <taxon>Agaricomycetes</taxon>
        <taxon>Agaricomycetidae</taxon>
        <taxon>Agaricales</taxon>
        <taxon>Marasmiineae</taxon>
        <taxon>Mycenaceae</taxon>
        <taxon>Mycena</taxon>
    </lineage>
</organism>
<protein>
    <submittedName>
        <fullName evidence="2">Uncharacterized protein</fullName>
    </submittedName>
</protein>
<evidence type="ECO:0000313" key="2">
    <source>
        <dbReference type="EMBL" id="KAJ7672098.1"/>
    </source>
</evidence>
<comment type="caution">
    <text evidence="2">The sequence shown here is derived from an EMBL/GenBank/DDBJ whole genome shotgun (WGS) entry which is preliminary data.</text>
</comment>
<dbReference type="Proteomes" id="UP001221757">
    <property type="component" value="Unassembled WGS sequence"/>
</dbReference>
<gene>
    <name evidence="2" type="ORF">B0H17DRAFT_184549</name>
</gene>
<feature type="region of interest" description="Disordered" evidence="1">
    <location>
        <begin position="1"/>
        <end position="21"/>
    </location>
</feature>
<sequence length="203" mass="22012">MQLASHGARAVARKAPPTTARSIHIPSAIRPQATNLGQRLLSQTRNALTRFVTHLTTPGTGTISVARSFHAANPSIQQRLSFAARTTLARPLHGGQFLPRAPVVPRGMTQVGLGTARNFSSSRPIFQQLADNVPIAGRALYEADWDLSMRKEQEKMRRPAKKAAIVQSKEMLKPTSAKKAAKKAQAASPAAELEHYFPAPSPR</sequence>
<evidence type="ECO:0000313" key="3">
    <source>
        <dbReference type="Proteomes" id="UP001221757"/>
    </source>
</evidence>
<reference evidence="2" key="1">
    <citation type="submission" date="2023-03" db="EMBL/GenBank/DDBJ databases">
        <title>Massive genome expansion in bonnet fungi (Mycena s.s.) driven by repeated elements and novel gene families across ecological guilds.</title>
        <authorList>
            <consortium name="Lawrence Berkeley National Laboratory"/>
            <person name="Harder C.B."/>
            <person name="Miyauchi S."/>
            <person name="Viragh M."/>
            <person name="Kuo A."/>
            <person name="Thoen E."/>
            <person name="Andreopoulos B."/>
            <person name="Lu D."/>
            <person name="Skrede I."/>
            <person name="Drula E."/>
            <person name="Henrissat B."/>
            <person name="Morin E."/>
            <person name="Kohler A."/>
            <person name="Barry K."/>
            <person name="LaButti K."/>
            <person name="Morin E."/>
            <person name="Salamov A."/>
            <person name="Lipzen A."/>
            <person name="Mereny Z."/>
            <person name="Hegedus B."/>
            <person name="Baldrian P."/>
            <person name="Stursova M."/>
            <person name="Weitz H."/>
            <person name="Taylor A."/>
            <person name="Grigoriev I.V."/>
            <person name="Nagy L.G."/>
            <person name="Martin F."/>
            <person name="Kauserud H."/>
        </authorList>
    </citation>
    <scope>NUCLEOTIDE SEQUENCE</scope>
    <source>
        <strain evidence="2">CBHHK067</strain>
    </source>
</reference>
<accession>A0AAD7G6H6</accession>
<feature type="compositionally biased region" description="Low complexity" evidence="1">
    <location>
        <begin position="173"/>
        <end position="191"/>
    </location>
</feature>
<dbReference type="AlphaFoldDB" id="A0AAD7G6H6"/>
<dbReference type="EMBL" id="JARKIE010000168">
    <property type="protein sequence ID" value="KAJ7672098.1"/>
    <property type="molecule type" value="Genomic_DNA"/>
</dbReference>
<feature type="region of interest" description="Disordered" evidence="1">
    <location>
        <begin position="153"/>
        <end position="203"/>
    </location>
</feature>